<dbReference type="GO" id="GO:0009820">
    <property type="term" value="P:alkaloid metabolic process"/>
    <property type="evidence" value="ECO:0007669"/>
    <property type="project" value="InterPro"/>
</dbReference>
<evidence type="ECO:0000259" key="4">
    <source>
        <dbReference type="Pfam" id="PF21666"/>
    </source>
</evidence>
<dbReference type="EMBL" id="JACBAE010001208">
    <property type="protein sequence ID" value="KAF7170621.1"/>
    <property type="molecule type" value="Genomic_DNA"/>
</dbReference>
<feature type="domain" description="DUF4246" evidence="4">
    <location>
        <begin position="445"/>
        <end position="506"/>
    </location>
</feature>
<protein>
    <submittedName>
        <fullName evidence="5">Uncharacterized protein</fullName>
    </submittedName>
</protein>
<dbReference type="InterPro" id="IPR033964">
    <property type="entry name" value="ABBA"/>
</dbReference>
<dbReference type="Pfam" id="PF14033">
    <property type="entry name" value="DUF4246"/>
    <property type="match status" value="1"/>
</dbReference>
<dbReference type="InterPro" id="IPR049207">
    <property type="entry name" value="DUF4246_N"/>
</dbReference>
<dbReference type="InterPro" id="IPR049192">
    <property type="entry name" value="DUF4246_C"/>
</dbReference>
<reference evidence="5" key="1">
    <citation type="submission" date="2020-06" db="EMBL/GenBank/DDBJ databases">
        <title>Draft genome sequences of strains closely related to Aspergillus parafelis and Aspergillus hiratsukae.</title>
        <authorList>
            <person name="Dos Santos R.A.C."/>
            <person name="Rivero-Menendez O."/>
            <person name="Steenwyk J.L."/>
            <person name="Mead M.E."/>
            <person name="Goldman G.H."/>
            <person name="Alastruey-Izquierdo A."/>
            <person name="Rokas A."/>
        </authorList>
    </citation>
    <scope>NUCLEOTIDE SEQUENCE</scope>
    <source>
        <strain evidence="5">CNM-CM5623</strain>
    </source>
</reference>
<accession>A0A8H6QCL1</accession>
<dbReference type="PANTHER" id="PTHR33119:SF1">
    <property type="entry name" value="FE2OG DIOXYGENASE DOMAIN-CONTAINING PROTEIN"/>
    <property type="match status" value="1"/>
</dbReference>
<dbReference type="Proteomes" id="UP000654922">
    <property type="component" value="Unassembled WGS sequence"/>
</dbReference>
<name>A0A8H6QCL1_9EURO</name>
<dbReference type="PANTHER" id="PTHR33119">
    <property type="entry name" value="IFI3P"/>
    <property type="match status" value="1"/>
</dbReference>
<evidence type="ECO:0000313" key="6">
    <source>
        <dbReference type="Proteomes" id="UP000654922"/>
    </source>
</evidence>
<dbReference type="OrthoDB" id="415532at2759"/>
<dbReference type="NCBIfam" id="TIGR03429">
    <property type="entry name" value="arom_pren_DMATS"/>
    <property type="match status" value="1"/>
</dbReference>
<dbReference type="GO" id="GO:0016765">
    <property type="term" value="F:transferase activity, transferring alkyl or aryl (other than methyl) groups"/>
    <property type="evidence" value="ECO:0007669"/>
    <property type="project" value="InterPro"/>
</dbReference>
<dbReference type="CDD" id="cd13929">
    <property type="entry name" value="PT-DMATS_CymD"/>
    <property type="match status" value="1"/>
</dbReference>
<sequence>MTVATEILCPEEEAFKLLDKYSWFPNDDQRRWWEYTGPNLLKLLRDAQYPQKDQLSCLYLLQQLLVPYLGTFPVAGQAPLPWWSNVTTYGVPFELSWNLLHNIVRIGFEPLSHLAESGVDAFNKIAPDECLSRLACLDDTIDLARFRHFQHELLVTPDEESRLLKEKDPLPKSGRGQQTLAVEFQNGGISAKAYFFPGLKSLATGKSPGKLILDAIETLALSGLKEPVHHLRNSLGLQDDGHPTDPAIAPFLLGVDLCIPERSRLKFYVTDQVVSWDRVADMWTLRGKRLEDPQCAEGLTLLRKLWDLLEIPEGYRSNIRPDFAFGTPPPEDYRPVMMANWTLSPKKEFPDPQIYLLTVGMNDAVVMDALVAFYKVLGWTDLASTYKDKVASYLPPNINAKAHVVNNSHRPRLKRATYIASVAWETLGQLAARRLRAYQPEDLPREWTDVVYANALDESDIQNGYVGYMFTLRELSMMRMMEAITDKPDWDRKVFNQEITDKWRKEISDSGQDINERMIEYIFAELRWKSTEYKKTGIITAYDPGVVKSDVAIPMELKQHLRDLVKPLEDVPVEEKDYHPRSDNKVVDLVHPSLFPLVYGRTKVLGDKLIGLDDCFLNVGQGQMTKIPDSPPKHPRRMSDHDPYSRHFQWLPCEVKFNGNGECQIASYINNLHPAKHRDLYHVIEKILTQIIPLWNISLTRDYNIPRRIQYDEVEYLASAEPEPQEEDDESDEDEFYERLEKWQNARQPKQPEPSRFEPPTGHHRNAVDLQSRFAKEGLQVIVKLANIELTPEKPEYEGGSWHIEGQLNERICATAIYYYDSQNVTDNTLSFRHRADDRHFDDLRYEQNEFQFLRVFGFEPSAGGFIEEQITQDLGAVSCREGRLLTFPNTLQHRVSAFSLSDRSEPGHRKILALFLIDPSRRIISTANVPPQRDDWCKEWKQSVDDVLGKRLPVELQNMVHNTVDFTPMTMDEAKEYRLKLMDERSAKSIQTNRVFETGQFSLCEH</sequence>
<feature type="region of interest" description="Disordered" evidence="2">
    <location>
        <begin position="744"/>
        <end position="765"/>
    </location>
</feature>
<keyword evidence="1" id="KW-0808">Transferase</keyword>
<comment type="caution">
    <text evidence="5">The sequence shown here is derived from an EMBL/GenBank/DDBJ whole genome shotgun (WGS) entry which is preliminary data.</text>
</comment>
<dbReference type="Pfam" id="PF21666">
    <property type="entry name" value="DUF4246_N"/>
    <property type="match status" value="1"/>
</dbReference>
<feature type="domain" description="DUF4246" evidence="3">
    <location>
        <begin position="516"/>
        <end position="940"/>
    </location>
</feature>
<proteinExistence type="predicted"/>
<evidence type="ECO:0000313" key="5">
    <source>
        <dbReference type="EMBL" id="KAF7170621.1"/>
    </source>
</evidence>
<evidence type="ECO:0000256" key="1">
    <source>
        <dbReference type="ARBA" id="ARBA00022679"/>
    </source>
</evidence>
<dbReference type="InterPro" id="IPR025340">
    <property type="entry name" value="DUF4246"/>
</dbReference>
<evidence type="ECO:0000256" key="2">
    <source>
        <dbReference type="SAM" id="MobiDB-lite"/>
    </source>
</evidence>
<evidence type="ECO:0000259" key="3">
    <source>
        <dbReference type="Pfam" id="PF14033"/>
    </source>
</evidence>
<gene>
    <name evidence="5" type="ORF">CNMCM5623_002992</name>
</gene>
<dbReference type="Pfam" id="PF11991">
    <property type="entry name" value="Trp_DMAT"/>
    <property type="match status" value="1"/>
</dbReference>
<dbReference type="SFLD" id="SFLDS00036">
    <property type="entry name" value="Aromatic_Prenyltransferase"/>
    <property type="match status" value="1"/>
</dbReference>
<organism evidence="5 6">
    <name type="scientific">Aspergillus felis</name>
    <dbReference type="NCBI Taxonomy" id="1287682"/>
    <lineage>
        <taxon>Eukaryota</taxon>
        <taxon>Fungi</taxon>
        <taxon>Dikarya</taxon>
        <taxon>Ascomycota</taxon>
        <taxon>Pezizomycotina</taxon>
        <taxon>Eurotiomycetes</taxon>
        <taxon>Eurotiomycetidae</taxon>
        <taxon>Eurotiales</taxon>
        <taxon>Aspergillaceae</taxon>
        <taxon>Aspergillus</taxon>
        <taxon>Aspergillus subgen. Fumigati</taxon>
    </lineage>
</organism>
<dbReference type="AlphaFoldDB" id="A0A8H6QCL1"/>
<dbReference type="InterPro" id="IPR017795">
    <property type="entry name" value="ABBA_NscD-like"/>
</dbReference>